<evidence type="ECO:0008006" key="4">
    <source>
        <dbReference type="Google" id="ProtNLM"/>
    </source>
</evidence>
<dbReference type="InterPro" id="IPR001611">
    <property type="entry name" value="Leu-rich_rpt"/>
</dbReference>
<dbReference type="GO" id="GO:0031146">
    <property type="term" value="P:SCF-dependent proteasomal ubiquitin-dependent protein catabolic process"/>
    <property type="evidence" value="ECO:0007669"/>
    <property type="project" value="TreeGrafter"/>
</dbReference>
<sequence length="340" mass="38164">MQSSNEPKESLSLYAFASASLLVTSAILALFSQIIRPPIAGAQTPPMVVYRFPVDNSVGEIYRITIEEKPQYQNLGQKLFCRAMGNVGLRKDWTINLRYNPTIVKYPDSINKIPTEQVIAMGFDYAGIGDSFVDSIARFKNIYELDISNSEVSDKGLEKLLPLSKLRKLDAGHAAISGSGIKALAKLPHLKEISFRFNDLQVENLKYLKNLPSLTHLDLMKCHLRDQDIAALAGCQKLEYLNLQENHLLSDKCIPHLLKLKGLKGLDLRITALTYNGLKQLKVMKLQSLAIDRRSVDEEEEKLLKAALAPTKIIIKNKMKNKLRIFEDVTGEKFTLPIGK</sequence>
<feature type="transmembrane region" description="Helical" evidence="1">
    <location>
        <begin position="12"/>
        <end position="31"/>
    </location>
</feature>
<keyword evidence="1" id="KW-1133">Transmembrane helix</keyword>
<accession>A0A8J7TKL8</accession>
<dbReference type="PANTHER" id="PTHR13318">
    <property type="entry name" value="PARTNER OF PAIRED, ISOFORM B-RELATED"/>
    <property type="match status" value="1"/>
</dbReference>
<dbReference type="AlphaFoldDB" id="A0A8J7TKL8"/>
<gene>
    <name evidence="2" type="ORF">J0M35_00920</name>
</gene>
<dbReference type="Proteomes" id="UP000664277">
    <property type="component" value="Unassembled WGS sequence"/>
</dbReference>
<dbReference type="Gene3D" id="3.80.10.10">
    <property type="entry name" value="Ribonuclease Inhibitor"/>
    <property type="match status" value="1"/>
</dbReference>
<keyword evidence="1" id="KW-0812">Transmembrane</keyword>
<evidence type="ECO:0000256" key="1">
    <source>
        <dbReference type="SAM" id="Phobius"/>
    </source>
</evidence>
<name>A0A8J7TKL8_9BACT</name>
<proteinExistence type="predicted"/>
<comment type="caution">
    <text evidence="2">The sequence shown here is derived from an EMBL/GenBank/DDBJ whole genome shotgun (WGS) entry which is preliminary data.</text>
</comment>
<dbReference type="EMBL" id="JAFLCK010000001">
    <property type="protein sequence ID" value="MBN8658895.1"/>
    <property type="molecule type" value="Genomic_DNA"/>
</dbReference>
<dbReference type="SUPFAM" id="SSF52047">
    <property type="entry name" value="RNI-like"/>
    <property type="match status" value="1"/>
</dbReference>
<dbReference type="InterPro" id="IPR032675">
    <property type="entry name" value="LRR_dom_sf"/>
</dbReference>
<evidence type="ECO:0000313" key="3">
    <source>
        <dbReference type="Proteomes" id="UP000664277"/>
    </source>
</evidence>
<keyword evidence="1" id="KW-0472">Membrane</keyword>
<evidence type="ECO:0000313" key="2">
    <source>
        <dbReference type="EMBL" id="MBN8658895.1"/>
    </source>
</evidence>
<dbReference type="PANTHER" id="PTHR13318:SF95">
    <property type="entry name" value="F-BOX PROTEIN YLR352W"/>
    <property type="match status" value="1"/>
</dbReference>
<dbReference type="GO" id="GO:0019005">
    <property type="term" value="C:SCF ubiquitin ligase complex"/>
    <property type="evidence" value="ECO:0007669"/>
    <property type="project" value="TreeGrafter"/>
</dbReference>
<organism evidence="2 3">
    <name type="scientific">Candidatus Obscuribacter phosphatis</name>
    <dbReference type="NCBI Taxonomy" id="1906157"/>
    <lineage>
        <taxon>Bacteria</taxon>
        <taxon>Bacillati</taxon>
        <taxon>Candidatus Melainabacteria</taxon>
        <taxon>Candidatus Obscuribacterales</taxon>
        <taxon>Candidatus Obscuribacteraceae</taxon>
        <taxon>Candidatus Obscuribacter</taxon>
    </lineage>
</organism>
<protein>
    <recommendedName>
        <fullName evidence="4">Leucine Rich repeats (2 copies)</fullName>
    </recommendedName>
</protein>
<reference evidence="2" key="1">
    <citation type="submission" date="2021-02" db="EMBL/GenBank/DDBJ databases">
        <title>Genome-Resolved Metagenomics of a Microbial Community Performing Photosynthetic Biological Nutrient Removal.</title>
        <authorList>
            <person name="Mcdaniel E.A."/>
        </authorList>
    </citation>
    <scope>NUCLEOTIDE SEQUENCE</scope>
    <source>
        <strain evidence="2">UWPOB_OBS1</strain>
    </source>
</reference>
<dbReference type="Pfam" id="PF13516">
    <property type="entry name" value="LRR_6"/>
    <property type="match status" value="2"/>
</dbReference>